<dbReference type="Pfam" id="PF09850">
    <property type="entry name" value="DotU"/>
    <property type="match status" value="1"/>
</dbReference>
<dbReference type="RefSeq" id="WP_099124062.1">
    <property type="nucleotide sequence ID" value="NZ_CAWNRH010000126.1"/>
</dbReference>
<dbReference type="AlphaFoldDB" id="A0A2D0KU62"/>
<dbReference type="NCBIfam" id="TIGR03349">
    <property type="entry name" value="IV_VI_DotU"/>
    <property type="match status" value="1"/>
</dbReference>
<evidence type="ECO:0000256" key="1">
    <source>
        <dbReference type="SAM" id="Phobius"/>
    </source>
</evidence>
<comment type="caution">
    <text evidence="3">The sequence shown here is derived from an EMBL/GenBank/DDBJ whole genome shotgun (WGS) entry which is preliminary data.</text>
</comment>
<evidence type="ECO:0000259" key="2">
    <source>
        <dbReference type="Pfam" id="PF09850"/>
    </source>
</evidence>
<name>A0A2D0KU62_9GAMM</name>
<proteinExistence type="predicted"/>
<organism evidence="3 4">
    <name type="scientific">Xenorhabdus stockiae</name>
    <dbReference type="NCBI Taxonomy" id="351614"/>
    <lineage>
        <taxon>Bacteria</taxon>
        <taxon>Pseudomonadati</taxon>
        <taxon>Pseudomonadota</taxon>
        <taxon>Gammaproteobacteria</taxon>
        <taxon>Enterobacterales</taxon>
        <taxon>Morganellaceae</taxon>
        <taxon>Xenorhabdus</taxon>
    </lineage>
</organism>
<dbReference type="PANTHER" id="PTHR38033">
    <property type="entry name" value="MEMBRANE PROTEIN-RELATED"/>
    <property type="match status" value="1"/>
</dbReference>
<evidence type="ECO:0000313" key="4">
    <source>
        <dbReference type="Proteomes" id="UP000222366"/>
    </source>
</evidence>
<accession>A0A2D0KU62</accession>
<keyword evidence="4" id="KW-1185">Reference proteome</keyword>
<dbReference type="Gene3D" id="1.25.40.590">
    <property type="entry name" value="Type IV / VI secretion system, DotU"/>
    <property type="match status" value="1"/>
</dbReference>
<dbReference type="NCBIfam" id="NF038239">
    <property type="entry name" value="T6SS_TssL_short"/>
    <property type="match status" value="1"/>
</dbReference>
<keyword evidence="1" id="KW-0812">Transmembrane</keyword>
<dbReference type="InterPro" id="IPR038522">
    <property type="entry name" value="T4/T6SS_DotU_sf"/>
</dbReference>
<protein>
    <recommendedName>
        <fullName evidence="2">Type IV / VI secretion system DotU domain-containing protein</fullName>
    </recommendedName>
</protein>
<sequence>MTNFIQPDKNQNIAVTIDTLFADTWLMVCQLRNGVSIENGKALYRRACEQIDKTRESLEQAGYSKSAVEHMSYAQCALLDESVMNRGVQDEGYTQWLQSPLQTKYFNTLEAGDKLWDRIRTVLHEPAPDPAVLICFHRVVTLGFSGKYQTPENDHREDVLTALTRQVPPYALVASQPLVVQPARYFSRRRMYWMGWLTGVIALGALWWGLSASLQQLVHQLLNQG</sequence>
<keyword evidence="1" id="KW-1133">Transmembrane helix</keyword>
<dbReference type="InterPro" id="IPR017732">
    <property type="entry name" value="T4/T6SS_DotU"/>
</dbReference>
<evidence type="ECO:0000313" key="3">
    <source>
        <dbReference type="EMBL" id="PHM66952.1"/>
    </source>
</evidence>
<gene>
    <name evidence="3" type="ORF">Xsto_00604</name>
</gene>
<dbReference type="EMBL" id="NJAJ01000005">
    <property type="protein sequence ID" value="PHM66952.1"/>
    <property type="molecule type" value="Genomic_DNA"/>
</dbReference>
<reference evidence="3 4" key="1">
    <citation type="journal article" date="2017" name="Nat. Microbiol.">
        <title>Natural product diversity associated with the nematode symbionts Photorhabdus and Xenorhabdus.</title>
        <authorList>
            <person name="Tobias N.J."/>
            <person name="Wolff H."/>
            <person name="Djahanschiri B."/>
            <person name="Grundmann F."/>
            <person name="Kronenwerth M."/>
            <person name="Shi Y.M."/>
            <person name="Simonyi S."/>
            <person name="Grun P."/>
            <person name="Shapiro-Ilan D."/>
            <person name="Pidot S.J."/>
            <person name="Stinear T.P."/>
            <person name="Ebersberger I."/>
            <person name="Bode H.B."/>
        </authorList>
    </citation>
    <scope>NUCLEOTIDE SEQUENCE [LARGE SCALE GENOMIC DNA]</scope>
    <source>
        <strain evidence="3 4">DSM 17904</strain>
    </source>
</reference>
<dbReference type="Proteomes" id="UP000222366">
    <property type="component" value="Unassembled WGS sequence"/>
</dbReference>
<dbReference type="PANTHER" id="PTHR38033:SF1">
    <property type="entry name" value="DOTU FAMILY TYPE IV_VI SECRETION SYSTEM PROTEIN"/>
    <property type="match status" value="1"/>
</dbReference>
<keyword evidence="1" id="KW-0472">Membrane</keyword>
<feature type="transmembrane region" description="Helical" evidence="1">
    <location>
        <begin position="191"/>
        <end position="210"/>
    </location>
</feature>
<feature type="domain" description="Type IV / VI secretion system DotU" evidence="2">
    <location>
        <begin position="17"/>
        <end position="211"/>
    </location>
</feature>